<gene>
    <name evidence="1" type="ORF">UFOVP581_21</name>
</gene>
<dbReference type="EMBL" id="LR796835">
    <property type="protein sequence ID" value="CAB4168935.1"/>
    <property type="molecule type" value="Genomic_DNA"/>
</dbReference>
<protein>
    <submittedName>
        <fullName evidence="1">Uncharacterized protein</fullName>
    </submittedName>
</protein>
<reference evidence="1" key="1">
    <citation type="submission" date="2020-04" db="EMBL/GenBank/DDBJ databases">
        <authorList>
            <person name="Chiriac C."/>
            <person name="Salcher M."/>
            <person name="Ghai R."/>
            <person name="Kavagutti S V."/>
        </authorList>
    </citation>
    <scope>NUCLEOTIDE SEQUENCE</scope>
</reference>
<sequence>MTWAFDVTSNIPRITQSGTDTNLDAITTAINAVASVARSTAYTTTQMIKPLTGSKYWFRCSTAGTTAATSPDYSSVLTLGGTITDGTAVFTAFRAPDVQSLGTKSHYYMPDFRFNITGALTNENSQISYFTCWDIFLSAAGSYFKSGKFATDGITPLYDGLHFVTTRFTANNTDPGIVIQFGTLELIGGEVQTANAVSIASGSKILSYYTAWRNTRVIGGVSSNRFRAYSSTSIFRGCELYDMAYDLFVMPAEFSVVARDSEYVAQYVGGTYGGVDALFKAYALNNPDGSYDFDNYSGGYVELYNCSKGANLNVVTQLPDTRMCTPLFQEIRITAKDTTGAVVEGVRFKSTDSPADSPQKTFTVAGNLKTWDFRNALSYETTTNSSGIALSTPCLHVWYYTNALKKNLRFPSSTATYQGRAYNYKTGNVSIVLGSNSIQDVSAGEVGLDTETTVTEAVALANTNINVTTQNGGITIAVKGNSTYQDIWNSYRAYISQFANFGVADNWTCSGKNLNTVGASILVYPGVTLSGSTNITYAYADTFRALSLADTPYLFNAGGALQSAGILLTTTVLGVQDTYTGVGSITATYANLTGTSTTLELRGVTNGASAYVGNNATSSTIFFEANSTTDTKTIYFPPGSTGLNVLVARELYGYQRVQEVIPLSAGLVWYQFVDIEDVGISVPTKATVAAYTTLNNPDKVYDYTAYKRLEEAYIKLGQITIRDGSSLLITPYSMKVDNNAGSVYSIAGDVITIKSSSYEVGIKYTKTVTAPPDTITAHTNEVITCPIEDANGDSQLTISGGDGSYALWKIPTATATDDYATGTLLGTVGTGIYRFIGVTGFDIVGRDTNSNVRRRSSMAKGLWTQEFYVGSQIQLAQQPEVLDILTKVQVIQIDLTSVKGAGFTESTDSLEAISNNVELVKTKTDKMDFNAQNHIAANIHQLQAGAIASIQNGLAIETTSQSIETKVDEIKLIVDDNSLLLQNQQIINNGVKKSSLLIPHTQSTGV</sequence>
<proteinExistence type="predicted"/>
<evidence type="ECO:0000313" key="1">
    <source>
        <dbReference type="EMBL" id="CAB4168935.1"/>
    </source>
</evidence>
<accession>A0A6J5PIE9</accession>
<organism evidence="1">
    <name type="scientific">uncultured Caudovirales phage</name>
    <dbReference type="NCBI Taxonomy" id="2100421"/>
    <lineage>
        <taxon>Viruses</taxon>
        <taxon>Duplodnaviria</taxon>
        <taxon>Heunggongvirae</taxon>
        <taxon>Uroviricota</taxon>
        <taxon>Caudoviricetes</taxon>
        <taxon>Peduoviridae</taxon>
        <taxon>Maltschvirus</taxon>
        <taxon>Maltschvirus maltsch</taxon>
    </lineage>
</organism>
<name>A0A6J5PIE9_9CAUD</name>